<dbReference type="GO" id="GO:0016887">
    <property type="term" value="F:ATP hydrolysis activity"/>
    <property type="evidence" value="ECO:0007669"/>
    <property type="project" value="InterPro"/>
</dbReference>
<evidence type="ECO:0000313" key="12">
    <source>
        <dbReference type="Proteomes" id="UP000245711"/>
    </source>
</evidence>
<name>A0A2S2C7A7_9NOCA</name>
<comment type="subcellular location">
    <subcellularLocation>
        <location evidence="1">Cell membrane</location>
        <topology evidence="1">Peripheral membrane protein</topology>
    </subcellularLocation>
</comment>
<dbReference type="InterPro" id="IPR003439">
    <property type="entry name" value="ABC_transporter-like_ATP-bd"/>
</dbReference>
<evidence type="ECO:0000256" key="7">
    <source>
        <dbReference type="ARBA" id="ARBA00023004"/>
    </source>
</evidence>
<dbReference type="InterPro" id="IPR051535">
    <property type="entry name" value="Siderophore_ABC-ATPase"/>
</dbReference>
<dbReference type="CDD" id="cd03214">
    <property type="entry name" value="ABC_Iron-Siderophores_B12_Hemin"/>
    <property type="match status" value="1"/>
</dbReference>
<sequence length="279" mass="29606">MADTAPSPTVDPATVIRPAPSLAARQLRVGYGPGRTVIPDLDLEVASGQVTAIIGANGSGKSTLLRALARLHRLEAGTVLLAGRDIAGLPTGVVARELGLLPQSPITPESITVRDLVARGRTPHTSMWRQWSPADEAAVVDALTATGLVELADRPVDALSGGQRQRVWIAMVVAQGTPLLLLDEPTTFLDLAHQLDVLELVQRLNREQGRTVVMVLHDLAQACRFADHLVALRDGVIVASGAPSRVVDRQMVREVFGVECHILSDPASGGPVVVPYARI</sequence>
<reference evidence="11 12" key="1">
    <citation type="submission" date="2017-05" db="EMBL/GenBank/DDBJ databases">
        <title>Isolation of Rhodococcus sp. S2-17 biodegrading of BP-3.</title>
        <authorList>
            <person name="Lee Y."/>
            <person name="Kim K.H."/>
            <person name="Chun B.H."/>
            <person name="Jung H.S."/>
            <person name="Jeon C.O."/>
        </authorList>
    </citation>
    <scope>NUCLEOTIDE SEQUENCE [LARGE SCALE GENOMIC DNA]</scope>
    <source>
        <strain evidence="11 12">S2-17</strain>
        <plasmid evidence="12">prb29</plasmid>
    </source>
</reference>
<evidence type="ECO:0000256" key="3">
    <source>
        <dbReference type="ARBA" id="ARBA00022475"/>
    </source>
</evidence>
<proteinExistence type="predicted"/>
<dbReference type="InterPro" id="IPR003593">
    <property type="entry name" value="AAA+_ATPase"/>
</dbReference>
<dbReference type="PANTHER" id="PTHR42771">
    <property type="entry name" value="IRON(3+)-HYDROXAMATE IMPORT ATP-BINDING PROTEIN FHUC"/>
    <property type="match status" value="1"/>
</dbReference>
<evidence type="ECO:0000256" key="1">
    <source>
        <dbReference type="ARBA" id="ARBA00004202"/>
    </source>
</evidence>
<keyword evidence="2" id="KW-0813">Transport</keyword>
<keyword evidence="5" id="KW-0547">Nucleotide-binding</keyword>
<accession>A0A2S2C7A7</accession>
<evidence type="ECO:0000256" key="9">
    <source>
        <dbReference type="ARBA" id="ARBA00023136"/>
    </source>
</evidence>
<dbReference type="KEGG" id="roz:CBI38_35535"/>
<dbReference type="SUPFAM" id="SSF52540">
    <property type="entry name" value="P-loop containing nucleoside triphosphate hydrolases"/>
    <property type="match status" value="1"/>
</dbReference>
<dbReference type="InterPro" id="IPR027417">
    <property type="entry name" value="P-loop_NTPase"/>
</dbReference>
<evidence type="ECO:0000256" key="4">
    <source>
        <dbReference type="ARBA" id="ARBA00022496"/>
    </source>
</evidence>
<dbReference type="EMBL" id="CP021356">
    <property type="protein sequence ID" value="AWK76750.1"/>
    <property type="molecule type" value="Genomic_DNA"/>
</dbReference>
<organism evidence="11 12">
    <name type="scientific">Rhodococcus oxybenzonivorans</name>
    <dbReference type="NCBI Taxonomy" id="1990687"/>
    <lineage>
        <taxon>Bacteria</taxon>
        <taxon>Bacillati</taxon>
        <taxon>Actinomycetota</taxon>
        <taxon>Actinomycetes</taxon>
        <taxon>Mycobacteriales</taxon>
        <taxon>Nocardiaceae</taxon>
        <taxon>Rhodococcus</taxon>
    </lineage>
</organism>
<dbReference type="Gene3D" id="3.40.50.300">
    <property type="entry name" value="P-loop containing nucleotide triphosphate hydrolases"/>
    <property type="match status" value="1"/>
</dbReference>
<evidence type="ECO:0000256" key="6">
    <source>
        <dbReference type="ARBA" id="ARBA00022840"/>
    </source>
</evidence>
<keyword evidence="8" id="KW-0406">Ion transport</keyword>
<evidence type="ECO:0000259" key="10">
    <source>
        <dbReference type="PROSITE" id="PS50893"/>
    </source>
</evidence>
<keyword evidence="7" id="KW-0408">Iron</keyword>
<evidence type="ECO:0000256" key="2">
    <source>
        <dbReference type="ARBA" id="ARBA00022448"/>
    </source>
</evidence>
<dbReference type="Pfam" id="PF00005">
    <property type="entry name" value="ABC_tran"/>
    <property type="match status" value="1"/>
</dbReference>
<dbReference type="InterPro" id="IPR017871">
    <property type="entry name" value="ABC_transporter-like_CS"/>
</dbReference>
<dbReference type="PROSITE" id="PS00211">
    <property type="entry name" value="ABC_TRANSPORTER_1"/>
    <property type="match status" value="1"/>
</dbReference>
<geneLocation type="plasmid" evidence="12">
    <name>prb29</name>
</geneLocation>
<keyword evidence="12" id="KW-1185">Reference proteome</keyword>
<evidence type="ECO:0000313" key="11">
    <source>
        <dbReference type="EMBL" id="AWK76750.1"/>
    </source>
</evidence>
<keyword evidence="3" id="KW-1003">Cell membrane</keyword>
<feature type="domain" description="ABC transporter" evidence="10">
    <location>
        <begin position="22"/>
        <end position="259"/>
    </location>
</feature>
<dbReference type="SMART" id="SM00382">
    <property type="entry name" value="AAA"/>
    <property type="match status" value="1"/>
</dbReference>
<keyword evidence="4" id="KW-0410">Iron transport</keyword>
<dbReference type="Proteomes" id="UP000245711">
    <property type="component" value="Plasmid pRB29"/>
</dbReference>
<dbReference type="AlphaFoldDB" id="A0A2S2C7A7"/>
<evidence type="ECO:0000256" key="5">
    <source>
        <dbReference type="ARBA" id="ARBA00022741"/>
    </source>
</evidence>
<dbReference type="PANTHER" id="PTHR42771:SF2">
    <property type="entry name" value="IRON(3+)-HYDROXAMATE IMPORT ATP-BINDING PROTEIN FHUC"/>
    <property type="match status" value="1"/>
</dbReference>
<keyword evidence="11" id="KW-0614">Plasmid</keyword>
<keyword evidence="9" id="KW-0472">Membrane</keyword>
<dbReference type="GO" id="GO:0005886">
    <property type="term" value="C:plasma membrane"/>
    <property type="evidence" value="ECO:0007669"/>
    <property type="project" value="UniProtKB-SubCell"/>
</dbReference>
<dbReference type="FunFam" id="3.40.50.300:FF:000134">
    <property type="entry name" value="Iron-enterobactin ABC transporter ATP-binding protein"/>
    <property type="match status" value="1"/>
</dbReference>
<gene>
    <name evidence="11" type="primary">fecE</name>
    <name evidence="11" type="ORF">CBI38_35535</name>
</gene>
<dbReference type="GO" id="GO:0006826">
    <property type="term" value="P:iron ion transport"/>
    <property type="evidence" value="ECO:0007669"/>
    <property type="project" value="UniProtKB-KW"/>
</dbReference>
<evidence type="ECO:0000256" key="8">
    <source>
        <dbReference type="ARBA" id="ARBA00023065"/>
    </source>
</evidence>
<protein>
    <submittedName>
        <fullName evidence="11">Iron-dicitrate transporter ATP-binding subunit</fullName>
    </submittedName>
</protein>
<dbReference type="GO" id="GO:0005524">
    <property type="term" value="F:ATP binding"/>
    <property type="evidence" value="ECO:0007669"/>
    <property type="project" value="UniProtKB-KW"/>
</dbReference>
<dbReference type="RefSeq" id="WP_162603406.1">
    <property type="nucleotide sequence ID" value="NZ_CP021356.1"/>
</dbReference>
<keyword evidence="6 11" id="KW-0067">ATP-binding</keyword>
<dbReference type="PROSITE" id="PS50893">
    <property type="entry name" value="ABC_TRANSPORTER_2"/>
    <property type="match status" value="1"/>
</dbReference>